<evidence type="ECO:0000259" key="11">
    <source>
        <dbReference type="SMART" id="SM00387"/>
    </source>
</evidence>
<dbReference type="InterPro" id="IPR003594">
    <property type="entry name" value="HATPase_dom"/>
</dbReference>
<feature type="transmembrane region" description="Helical" evidence="10">
    <location>
        <begin position="105"/>
        <end position="122"/>
    </location>
</feature>
<dbReference type="InterPro" id="IPR036890">
    <property type="entry name" value="HATPase_C_sf"/>
</dbReference>
<dbReference type="GO" id="GO:0046983">
    <property type="term" value="F:protein dimerization activity"/>
    <property type="evidence" value="ECO:0007669"/>
    <property type="project" value="InterPro"/>
</dbReference>
<dbReference type="Pfam" id="PF07730">
    <property type="entry name" value="HisKA_3"/>
    <property type="match status" value="1"/>
</dbReference>
<keyword evidence="13" id="KW-1185">Reference proteome</keyword>
<keyword evidence="10" id="KW-0812">Transmembrane</keyword>
<dbReference type="Gene3D" id="3.30.565.10">
    <property type="entry name" value="Histidine kinase-like ATPase, C-terminal domain"/>
    <property type="match status" value="1"/>
</dbReference>
<feature type="domain" description="Histidine kinase/HSP90-like ATPase" evidence="11">
    <location>
        <begin position="362"/>
        <end position="458"/>
    </location>
</feature>
<feature type="transmembrane region" description="Helical" evidence="10">
    <location>
        <begin position="82"/>
        <end position="98"/>
    </location>
</feature>
<dbReference type="EMBL" id="RKMF01000017">
    <property type="protein sequence ID" value="ROZ61828.1"/>
    <property type="molecule type" value="Genomic_DNA"/>
</dbReference>
<evidence type="ECO:0000313" key="12">
    <source>
        <dbReference type="EMBL" id="ROZ61828.1"/>
    </source>
</evidence>
<feature type="transmembrane region" description="Helical" evidence="10">
    <location>
        <begin position="53"/>
        <end position="70"/>
    </location>
</feature>
<evidence type="ECO:0000256" key="10">
    <source>
        <dbReference type="SAM" id="Phobius"/>
    </source>
</evidence>
<dbReference type="Pfam" id="PF02518">
    <property type="entry name" value="HATPase_c"/>
    <property type="match status" value="1"/>
</dbReference>
<keyword evidence="3" id="KW-0597">Phosphoprotein</keyword>
<keyword evidence="10" id="KW-1133">Transmembrane helix</keyword>
<dbReference type="InterPro" id="IPR011712">
    <property type="entry name" value="Sig_transdc_His_kin_sub3_dim/P"/>
</dbReference>
<dbReference type="Gene3D" id="1.20.5.1930">
    <property type="match status" value="1"/>
</dbReference>
<organism evidence="12 13">
    <name type="scientific">Kocuria soli</name>
    <dbReference type="NCBI Taxonomy" id="2485125"/>
    <lineage>
        <taxon>Bacteria</taxon>
        <taxon>Bacillati</taxon>
        <taxon>Actinomycetota</taxon>
        <taxon>Actinomycetes</taxon>
        <taxon>Micrococcales</taxon>
        <taxon>Micrococcaceae</taxon>
        <taxon>Kocuria</taxon>
    </lineage>
</organism>
<evidence type="ECO:0000256" key="4">
    <source>
        <dbReference type="ARBA" id="ARBA00022679"/>
    </source>
</evidence>
<evidence type="ECO:0000256" key="5">
    <source>
        <dbReference type="ARBA" id="ARBA00022741"/>
    </source>
</evidence>
<accession>A0A3N3ZP44</accession>
<comment type="catalytic activity">
    <reaction evidence="1">
        <text>ATP + protein L-histidine = ADP + protein N-phospho-L-histidine.</text>
        <dbReference type="EC" id="2.7.13.3"/>
    </reaction>
</comment>
<evidence type="ECO:0000256" key="6">
    <source>
        <dbReference type="ARBA" id="ARBA00022777"/>
    </source>
</evidence>
<dbReference type="CDD" id="cd16917">
    <property type="entry name" value="HATPase_UhpB-NarQ-NarX-like"/>
    <property type="match status" value="1"/>
</dbReference>
<gene>
    <name evidence="12" type="ORF">EDL96_11965</name>
</gene>
<evidence type="ECO:0000256" key="1">
    <source>
        <dbReference type="ARBA" id="ARBA00000085"/>
    </source>
</evidence>
<name>A0A3N3ZP44_9MICC</name>
<comment type="caution">
    <text evidence="12">The sequence shown here is derived from an EMBL/GenBank/DDBJ whole genome shotgun (WGS) entry which is preliminary data.</text>
</comment>
<dbReference type="Proteomes" id="UP000270616">
    <property type="component" value="Unassembled WGS sequence"/>
</dbReference>
<feature type="region of interest" description="Disordered" evidence="9">
    <location>
        <begin position="1"/>
        <end position="23"/>
    </location>
</feature>
<dbReference type="GO" id="GO:0016020">
    <property type="term" value="C:membrane"/>
    <property type="evidence" value="ECO:0007669"/>
    <property type="project" value="InterPro"/>
</dbReference>
<dbReference type="SUPFAM" id="SSF55874">
    <property type="entry name" value="ATPase domain of HSP90 chaperone/DNA topoisomerase II/histidine kinase"/>
    <property type="match status" value="1"/>
</dbReference>
<feature type="transmembrane region" description="Helical" evidence="10">
    <location>
        <begin position="152"/>
        <end position="173"/>
    </location>
</feature>
<proteinExistence type="predicted"/>
<dbReference type="SMART" id="SM00387">
    <property type="entry name" value="HATPase_c"/>
    <property type="match status" value="1"/>
</dbReference>
<dbReference type="GO" id="GO:0005524">
    <property type="term" value="F:ATP binding"/>
    <property type="evidence" value="ECO:0007669"/>
    <property type="project" value="UniProtKB-KW"/>
</dbReference>
<dbReference type="OrthoDB" id="227596at2"/>
<evidence type="ECO:0000256" key="9">
    <source>
        <dbReference type="SAM" id="MobiDB-lite"/>
    </source>
</evidence>
<dbReference type="InterPro" id="IPR055558">
    <property type="entry name" value="DUF7134"/>
</dbReference>
<evidence type="ECO:0000256" key="2">
    <source>
        <dbReference type="ARBA" id="ARBA00012438"/>
    </source>
</evidence>
<dbReference type="GO" id="GO:0000155">
    <property type="term" value="F:phosphorelay sensor kinase activity"/>
    <property type="evidence" value="ECO:0007669"/>
    <property type="project" value="InterPro"/>
</dbReference>
<evidence type="ECO:0000313" key="13">
    <source>
        <dbReference type="Proteomes" id="UP000270616"/>
    </source>
</evidence>
<keyword evidence="10" id="KW-0472">Membrane</keyword>
<dbReference type="InterPro" id="IPR050482">
    <property type="entry name" value="Sensor_HK_TwoCompSys"/>
</dbReference>
<keyword evidence="7" id="KW-0067">ATP-binding</keyword>
<keyword evidence="6 12" id="KW-0418">Kinase</keyword>
<dbReference type="EC" id="2.7.13.3" evidence="2"/>
<keyword evidence="8" id="KW-0902">Two-component regulatory system</keyword>
<evidence type="ECO:0000256" key="3">
    <source>
        <dbReference type="ARBA" id="ARBA00022553"/>
    </source>
</evidence>
<dbReference type="RefSeq" id="WP_123826436.1">
    <property type="nucleotide sequence ID" value="NZ_RKMF01000017.1"/>
</dbReference>
<evidence type="ECO:0000256" key="7">
    <source>
        <dbReference type="ARBA" id="ARBA00022840"/>
    </source>
</evidence>
<evidence type="ECO:0000256" key="8">
    <source>
        <dbReference type="ARBA" id="ARBA00023012"/>
    </source>
</evidence>
<feature type="transmembrane region" description="Helical" evidence="10">
    <location>
        <begin position="193"/>
        <end position="215"/>
    </location>
</feature>
<keyword evidence="4" id="KW-0808">Transferase</keyword>
<dbReference type="Pfam" id="PF23539">
    <property type="entry name" value="DUF7134"/>
    <property type="match status" value="1"/>
</dbReference>
<dbReference type="AlphaFoldDB" id="A0A3N3ZP44"/>
<keyword evidence="5" id="KW-0547">Nucleotide-binding</keyword>
<sequence length="463" mass="50630">MTTPTQTMLPDPPSRGGSRRFAPHGGWSQVFGDPAHPDWERPNPGPQGYRRDAVGAVALTVVALFSLALIESFNGTDLDTGRWRGYAVVAAVTLPLAWRRRYPIVVLAFTTVAFVWGTYLSMMATAQLVTQVAYFASVYAAVAWTRSRQVTAIAVAMLAVSMTVWFTIDLTVSSSFRDFVDQFDSQDGPFNPVTAYAVFSIINNLGFFGGAVYAGRASWRAALRRHQLREQAEKIADQSAQLARRAVVEERLRIARELHDVVAHHVSAIGIQAGAARKILPRNPQAAEQALRMVEESSRQAVAETRQLLGVLREEEHEPSAFSLHTTGELPALVQEYADRGLSVTLTTAIDDDVEPGSLSPALGLSVYRCVQESLANVLRHSTGRDVTVTLRSVEELSRPALELEVLDRGRPRDGTSGTGYGLVGLRERVDFHGGTCEIGPRRPGPGWRVRARFPLTTRVGGS</sequence>
<dbReference type="PANTHER" id="PTHR24421:SF10">
    <property type="entry name" value="NITRATE_NITRITE SENSOR PROTEIN NARQ"/>
    <property type="match status" value="1"/>
</dbReference>
<dbReference type="PANTHER" id="PTHR24421">
    <property type="entry name" value="NITRATE/NITRITE SENSOR PROTEIN NARX-RELATED"/>
    <property type="match status" value="1"/>
</dbReference>
<reference evidence="12 13" key="1">
    <citation type="submission" date="2018-10" db="EMBL/GenBank/DDBJ databases">
        <title>Kocuria sp. M5W7-7, whole genome shotgun sequence.</title>
        <authorList>
            <person name="Tuo L."/>
        </authorList>
    </citation>
    <scope>NUCLEOTIDE SEQUENCE [LARGE SCALE GENOMIC DNA]</scope>
    <source>
        <strain evidence="12 13">M5W7-7</strain>
    </source>
</reference>
<feature type="transmembrane region" description="Helical" evidence="10">
    <location>
        <begin position="128"/>
        <end position="145"/>
    </location>
</feature>
<protein>
    <recommendedName>
        <fullName evidence="2">histidine kinase</fullName>
        <ecNumber evidence="2">2.7.13.3</ecNumber>
    </recommendedName>
</protein>